<organism evidence="2 3">
    <name type="scientific">Methanocella arvoryzae (strain DSM 22066 / NBRC 105507 / MRE50)</name>
    <dbReference type="NCBI Taxonomy" id="351160"/>
    <lineage>
        <taxon>Archaea</taxon>
        <taxon>Methanobacteriati</taxon>
        <taxon>Methanobacteriota</taxon>
        <taxon>Stenosarchaea group</taxon>
        <taxon>Methanomicrobia</taxon>
        <taxon>Methanocellales</taxon>
        <taxon>Methanocellaceae</taxon>
        <taxon>Methanocella</taxon>
    </lineage>
</organism>
<sequence length="213" mass="23111">MRTLTVALSRALVVAVLLIIVSAPLAAADEAVIPINKDQRISDNIKAHLVQVVVKGAPISNEYWVEGDPGDYLWPTLYYYYENTGTEAETGRITIRFTDDRGDEYKVSDAGTFDKISPGGKSGERTLNVGIPKDRKVVRMTVIKGFDEYPYDLTYATATSAPTAAPTGTTTPTQPAGTSTPTQFCMGSWALPLLIGGVVILGTGLRFNRHNRK</sequence>
<keyword evidence="1" id="KW-0472">Membrane</keyword>
<dbReference type="Proteomes" id="UP000000663">
    <property type="component" value="Chromosome"/>
</dbReference>
<dbReference type="KEGG" id="rci:LRC195"/>
<dbReference type="STRING" id="351160.LRC195"/>
<proteinExistence type="predicted"/>
<dbReference type="AlphaFoldDB" id="Q0W8U6"/>
<dbReference type="RefSeq" id="WP_012037291.1">
    <property type="nucleotide sequence ID" value="NC_009464.1"/>
</dbReference>
<gene>
    <name evidence="2" type="ORF">LRC195</name>
</gene>
<keyword evidence="3" id="KW-1185">Reference proteome</keyword>
<evidence type="ECO:0000256" key="1">
    <source>
        <dbReference type="SAM" id="Phobius"/>
    </source>
</evidence>
<dbReference type="GeneID" id="5143605"/>
<dbReference type="eggNOG" id="arCOG11118">
    <property type="taxonomic scope" value="Archaea"/>
</dbReference>
<evidence type="ECO:0000313" key="2">
    <source>
        <dbReference type="EMBL" id="CAJ35197.1"/>
    </source>
</evidence>
<feature type="transmembrane region" description="Helical" evidence="1">
    <location>
        <begin position="189"/>
        <end position="207"/>
    </location>
</feature>
<accession>Q0W8U6</accession>
<keyword evidence="1" id="KW-1133">Transmembrane helix</keyword>
<keyword evidence="1" id="KW-0812">Transmembrane</keyword>
<dbReference type="EMBL" id="AM114193">
    <property type="protein sequence ID" value="CAJ35197.1"/>
    <property type="molecule type" value="Genomic_DNA"/>
</dbReference>
<reference evidence="2 3" key="1">
    <citation type="journal article" date="2006" name="Science">
        <title>Genome of rice cluster I archaea -- the key methane producers in the rice rhizosphere.</title>
        <authorList>
            <person name="Erkel C."/>
            <person name="Kube M."/>
            <person name="Reinhardt R."/>
            <person name="Liesack W."/>
        </authorList>
    </citation>
    <scope>NUCLEOTIDE SEQUENCE [LARGE SCALE GENOMIC DNA]</scope>
    <source>
        <strain evidence="3">DSM 22066 / NBRC 105507 / MRE50</strain>
    </source>
</reference>
<evidence type="ECO:0000313" key="3">
    <source>
        <dbReference type="Proteomes" id="UP000000663"/>
    </source>
</evidence>
<protein>
    <submittedName>
        <fullName evidence="2">Uncharacterized protein</fullName>
    </submittedName>
</protein>
<name>Q0W8U6_METAR</name>